<dbReference type="InterPro" id="IPR003439">
    <property type="entry name" value="ABC_transporter-like_ATP-bd"/>
</dbReference>
<dbReference type="RefSeq" id="WP_271929355.1">
    <property type="nucleotide sequence ID" value="NZ_JAQNDO010000001.1"/>
</dbReference>
<evidence type="ECO:0000313" key="7">
    <source>
        <dbReference type="EMBL" id="MDC0749463.1"/>
    </source>
</evidence>
<evidence type="ECO:0000313" key="8">
    <source>
        <dbReference type="Proteomes" id="UP001221411"/>
    </source>
</evidence>
<keyword evidence="2" id="KW-0813">Transport</keyword>
<evidence type="ECO:0000259" key="6">
    <source>
        <dbReference type="PROSITE" id="PS50893"/>
    </source>
</evidence>
<evidence type="ECO:0000256" key="4">
    <source>
        <dbReference type="ARBA" id="ARBA00022840"/>
    </source>
</evidence>
<dbReference type="EMBL" id="JAQNDO010000001">
    <property type="protein sequence ID" value="MDC0749463.1"/>
    <property type="molecule type" value="Genomic_DNA"/>
</dbReference>
<dbReference type="PIRSF" id="PIRSF039137">
    <property type="entry name" value="ABC_branched_ATPase"/>
    <property type="match status" value="1"/>
</dbReference>
<dbReference type="InterPro" id="IPR017871">
    <property type="entry name" value="ABC_transporter-like_CS"/>
</dbReference>
<keyword evidence="8" id="KW-1185">Reference proteome</keyword>
<organism evidence="7 8">
    <name type="scientific">Polyangium mundeleinium</name>
    <dbReference type="NCBI Taxonomy" id="2995306"/>
    <lineage>
        <taxon>Bacteria</taxon>
        <taxon>Pseudomonadati</taxon>
        <taxon>Myxococcota</taxon>
        <taxon>Polyangia</taxon>
        <taxon>Polyangiales</taxon>
        <taxon>Polyangiaceae</taxon>
        <taxon>Polyangium</taxon>
    </lineage>
</organism>
<dbReference type="GO" id="GO:0005524">
    <property type="term" value="F:ATP binding"/>
    <property type="evidence" value="ECO:0007669"/>
    <property type="project" value="UniProtKB-KW"/>
</dbReference>
<evidence type="ECO:0000256" key="3">
    <source>
        <dbReference type="ARBA" id="ARBA00022741"/>
    </source>
</evidence>
<keyword evidence="3" id="KW-0547">Nucleotide-binding</keyword>
<evidence type="ECO:0000256" key="5">
    <source>
        <dbReference type="ARBA" id="ARBA00022970"/>
    </source>
</evidence>
<keyword evidence="4 7" id="KW-0067">ATP-binding</keyword>
<comment type="caution">
    <text evidence="7">The sequence shown here is derived from an EMBL/GenBank/DDBJ whole genome shotgun (WGS) entry which is preliminary data.</text>
</comment>
<dbReference type="PANTHER" id="PTHR43820">
    <property type="entry name" value="HIGH-AFFINITY BRANCHED-CHAIN AMINO ACID TRANSPORT ATP-BINDING PROTEIN LIVF"/>
    <property type="match status" value="1"/>
</dbReference>
<name>A0ABT5F7S7_9BACT</name>
<dbReference type="PROSITE" id="PS50893">
    <property type="entry name" value="ABC_TRANSPORTER_2"/>
    <property type="match status" value="1"/>
</dbReference>
<dbReference type="Pfam" id="PF00005">
    <property type="entry name" value="ABC_tran"/>
    <property type="match status" value="1"/>
</dbReference>
<gene>
    <name evidence="7" type="ORF">POL67_49495</name>
</gene>
<dbReference type="Gene3D" id="3.40.50.300">
    <property type="entry name" value="P-loop containing nucleotide triphosphate hydrolases"/>
    <property type="match status" value="1"/>
</dbReference>
<proteinExistence type="inferred from homology"/>
<keyword evidence="5" id="KW-0029">Amino-acid transport</keyword>
<dbReference type="InterPro" id="IPR027417">
    <property type="entry name" value="P-loop_NTPase"/>
</dbReference>
<protein>
    <submittedName>
        <fullName evidence="7">ABC transporter ATP-binding protein</fullName>
    </submittedName>
</protein>
<dbReference type="PROSITE" id="PS00211">
    <property type="entry name" value="ABC_TRANSPORTER_1"/>
    <property type="match status" value="1"/>
</dbReference>
<dbReference type="CDD" id="cd03224">
    <property type="entry name" value="ABC_TM1139_LivF_branched"/>
    <property type="match status" value="1"/>
</dbReference>
<accession>A0ABT5F7S7</accession>
<evidence type="ECO:0000256" key="2">
    <source>
        <dbReference type="ARBA" id="ARBA00022448"/>
    </source>
</evidence>
<dbReference type="PANTHER" id="PTHR43820:SF4">
    <property type="entry name" value="HIGH-AFFINITY BRANCHED-CHAIN AMINO ACID TRANSPORT ATP-BINDING PROTEIN LIVF"/>
    <property type="match status" value="1"/>
</dbReference>
<feature type="domain" description="ABC transporter" evidence="6">
    <location>
        <begin position="20"/>
        <end position="252"/>
    </location>
</feature>
<dbReference type="Proteomes" id="UP001221411">
    <property type="component" value="Unassembled WGS sequence"/>
</dbReference>
<dbReference type="InterPro" id="IPR052156">
    <property type="entry name" value="BCAA_Transport_ATP-bd_LivF"/>
</dbReference>
<dbReference type="InterPro" id="IPR030660">
    <property type="entry name" value="ABC_branched_ATPase_LivF/BraG"/>
</dbReference>
<sequence>MKTAHPTRKAPTAEAGKPLLVVENLAVSYGGIKALKGVSLEVRRGEIVAMIGANGAGKTTTLKTIVRLLPIAAGKVVYDGKDLAGVPAEEMVSLGISLVPEGRAIFPNLTVRENLEIGAWNHKNRATMDETLEDVVRLFPRLGERMKQEGGTLSGGEQQMLAIGRALMARPSMLLLDEPSLGIAPRLVADIFEAIARVAQAGTTILLVEQNTRLALKYSMRAYVLRTGEIAMTGDSKALAANEEVRAAYLGG</sequence>
<dbReference type="InterPro" id="IPR003593">
    <property type="entry name" value="AAA+_ATPase"/>
</dbReference>
<evidence type="ECO:0000256" key="1">
    <source>
        <dbReference type="ARBA" id="ARBA00005417"/>
    </source>
</evidence>
<reference evidence="7 8" key="1">
    <citation type="submission" date="2022-11" db="EMBL/GenBank/DDBJ databases">
        <title>Minimal conservation of predation-associated metabolite biosynthetic gene clusters underscores biosynthetic potential of Myxococcota including descriptions for ten novel species: Archangium lansinium sp. nov., Myxococcus landrumus sp. nov., Nannocystis bai.</title>
        <authorList>
            <person name="Ahearne A."/>
            <person name="Stevens C."/>
            <person name="Dowd S."/>
        </authorList>
    </citation>
    <scope>NUCLEOTIDE SEQUENCE [LARGE SCALE GENOMIC DNA]</scope>
    <source>
        <strain evidence="7 8">RJM3</strain>
    </source>
</reference>
<dbReference type="SUPFAM" id="SSF52540">
    <property type="entry name" value="P-loop containing nucleoside triphosphate hydrolases"/>
    <property type="match status" value="1"/>
</dbReference>
<dbReference type="SMART" id="SM00382">
    <property type="entry name" value="AAA"/>
    <property type="match status" value="1"/>
</dbReference>
<comment type="similarity">
    <text evidence="1">Belongs to the ABC transporter superfamily.</text>
</comment>